<dbReference type="RefSeq" id="WP_316852135.1">
    <property type="nucleotide sequence ID" value="NZ_CATZAR010000018.1"/>
</dbReference>
<proteinExistence type="predicted"/>
<protein>
    <recommendedName>
        <fullName evidence="3">Plasmid related protein</fullName>
    </recommendedName>
</protein>
<evidence type="ECO:0008006" key="3">
    <source>
        <dbReference type="Google" id="ProtNLM"/>
    </source>
</evidence>
<dbReference type="Proteomes" id="UP001189773">
    <property type="component" value="Unassembled WGS sequence"/>
</dbReference>
<name>A0ABM9JVC7_9RALS</name>
<organism evidence="1 2">
    <name type="scientific">Ralstonia thomasii</name>
    <dbReference type="NCBI Taxonomy" id="3058596"/>
    <lineage>
        <taxon>Bacteria</taxon>
        <taxon>Pseudomonadati</taxon>
        <taxon>Pseudomonadota</taxon>
        <taxon>Betaproteobacteria</taxon>
        <taxon>Burkholderiales</taxon>
        <taxon>Burkholderiaceae</taxon>
        <taxon>Ralstonia</taxon>
    </lineage>
</organism>
<gene>
    <name evidence="1" type="ORF">LMG18095_04188</name>
</gene>
<sequence length="99" mass="11046">MNRPTTDYTKPRFQLGATLVTPAAMAALEAAEVPEVLLLARHLHGDWGELSEEDWLQNELAVRLGLRILSSYPLPTGRKVWIITEADRSATTILLADDY</sequence>
<evidence type="ECO:0000313" key="2">
    <source>
        <dbReference type="Proteomes" id="UP001189773"/>
    </source>
</evidence>
<keyword evidence="2" id="KW-1185">Reference proteome</keyword>
<reference evidence="1 2" key="1">
    <citation type="submission" date="2023-07" db="EMBL/GenBank/DDBJ databases">
        <authorList>
            <person name="Peeters C."/>
        </authorList>
    </citation>
    <scope>NUCLEOTIDE SEQUENCE [LARGE SCALE GENOMIC DNA]</scope>
    <source>
        <strain evidence="1 2">LMG 18095</strain>
    </source>
</reference>
<accession>A0ABM9JVC7</accession>
<dbReference type="EMBL" id="CATZAR010000018">
    <property type="protein sequence ID" value="CAJ0805026.1"/>
    <property type="molecule type" value="Genomic_DNA"/>
</dbReference>
<evidence type="ECO:0000313" key="1">
    <source>
        <dbReference type="EMBL" id="CAJ0805026.1"/>
    </source>
</evidence>
<comment type="caution">
    <text evidence="1">The sequence shown here is derived from an EMBL/GenBank/DDBJ whole genome shotgun (WGS) entry which is preliminary data.</text>
</comment>